<protein>
    <submittedName>
        <fullName evidence="3">T3SS secreted effector EspN-like protein</fullName>
    </submittedName>
</protein>
<dbReference type="Pfam" id="PF15962">
    <property type="entry name" value="DUF4765"/>
    <property type="match status" value="1"/>
</dbReference>
<evidence type="ECO:0000259" key="2">
    <source>
        <dbReference type="Pfam" id="PF15962"/>
    </source>
</evidence>
<proteinExistence type="predicted"/>
<dbReference type="AlphaFoldDB" id="A0A379S2M5"/>
<name>A0A379S2M5_SALER</name>
<reference evidence="3 4" key="1">
    <citation type="submission" date="2018-06" db="EMBL/GenBank/DDBJ databases">
        <authorList>
            <consortium name="Pathogen Informatics"/>
            <person name="Doyle S."/>
        </authorList>
    </citation>
    <scope>NUCLEOTIDE SEQUENCE [LARGE SCALE GENOMIC DNA]</scope>
    <source>
        <strain evidence="3 4">NCTC7295</strain>
    </source>
</reference>
<evidence type="ECO:0000313" key="3">
    <source>
        <dbReference type="EMBL" id="SUG15073.1"/>
    </source>
</evidence>
<dbReference type="InterPro" id="IPR031886">
    <property type="entry name" value="DUF4765"/>
</dbReference>
<organism evidence="3 4">
    <name type="scientific">Salmonella enterica subsp. arizonae</name>
    <dbReference type="NCBI Taxonomy" id="59203"/>
    <lineage>
        <taxon>Bacteria</taxon>
        <taxon>Pseudomonadati</taxon>
        <taxon>Pseudomonadota</taxon>
        <taxon>Gammaproteobacteria</taxon>
        <taxon>Enterobacterales</taxon>
        <taxon>Enterobacteriaceae</taxon>
        <taxon>Salmonella</taxon>
    </lineage>
</organism>
<evidence type="ECO:0000256" key="1">
    <source>
        <dbReference type="SAM" id="MobiDB-lite"/>
    </source>
</evidence>
<feature type="domain" description="DUF4765" evidence="2">
    <location>
        <begin position="13"/>
        <end position="328"/>
    </location>
</feature>
<sequence length="334" mass="38331">MPVTLEHVSSRPVQQKLNTKGIKTWDTIQYLSALDRAHKDTVFHEQISNLPEEYIHLDEMARDEKEYGLNIYEFFFESTAEIICEDIKSTLDFYYLKSPTFRRLVNYRVNYSIGNDIDTSKCEVIVSPNYSYQNTEGSSVYLSLPFDKKGFPINPESNDCDNNISSEKVLLDLFLKHILYDDLKVDHEVTNLYSNVIYKEIDSTAMAHASLCFSQAAVSDKHELFNIDSVTVQPKSTEQVIFAGEEIQKQILFFFERENNFQPATAHKMERNIKNIAVTGLLLSSRLTIADGYGRKNDNSENKNNFSSDKEPLRYARALPEDHPAPKYGASSVR</sequence>
<feature type="compositionally biased region" description="Basic and acidic residues" evidence="1">
    <location>
        <begin position="308"/>
        <end position="325"/>
    </location>
</feature>
<evidence type="ECO:0000313" key="4">
    <source>
        <dbReference type="Proteomes" id="UP000254124"/>
    </source>
</evidence>
<feature type="region of interest" description="Disordered" evidence="1">
    <location>
        <begin position="293"/>
        <end position="334"/>
    </location>
</feature>
<dbReference type="Proteomes" id="UP000254124">
    <property type="component" value="Unassembled WGS sequence"/>
</dbReference>
<dbReference type="EMBL" id="UGWZ01000001">
    <property type="protein sequence ID" value="SUG15073.1"/>
    <property type="molecule type" value="Genomic_DNA"/>
</dbReference>
<accession>A0A379S2M5</accession>
<gene>
    <name evidence="3" type="ORF">NCTC7295_02730</name>
</gene>